<reference evidence="1 2" key="1">
    <citation type="submission" date="2021-06" db="EMBL/GenBank/DDBJ databases">
        <authorList>
            <person name="Kallberg Y."/>
            <person name="Tangrot J."/>
            <person name="Rosling A."/>
        </authorList>
    </citation>
    <scope>NUCLEOTIDE SEQUENCE [LARGE SCALE GENOMIC DNA]</scope>
    <source>
        <strain evidence="1 2">120-4 pot B 10/14</strain>
    </source>
</reference>
<dbReference type="EMBL" id="CAJVQB010011268">
    <property type="protein sequence ID" value="CAG8746473.1"/>
    <property type="molecule type" value="Genomic_DNA"/>
</dbReference>
<comment type="caution">
    <text evidence="1">The sequence shown here is derived from an EMBL/GenBank/DDBJ whole genome shotgun (WGS) entry which is preliminary data.</text>
</comment>
<keyword evidence="2" id="KW-1185">Reference proteome</keyword>
<organism evidence="1 2">
    <name type="scientific">Gigaspora margarita</name>
    <dbReference type="NCBI Taxonomy" id="4874"/>
    <lineage>
        <taxon>Eukaryota</taxon>
        <taxon>Fungi</taxon>
        <taxon>Fungi incertae sedis</taxon>
        <taxon>Mucoromycota</taxon>
        <taxon>Glomeromycotina</taxon>
        <taxon>Glomeromycetes</taxon>
        <taxon>Diversisporales</taxon>
        <taxon>Gigasporaceae</taxon>
        <taxon>Gigaspora</taxon>
    </lineage>
</organism>
<evidence type="ECO:0000313" key="2">
    <source>
        <dbReference type="Proteomes" id="UP000789901"/>
    </source>
</evidence>
<accession>A0ABN7VB33</accession>
<sequence length="75" mass="9127">KSAVIEKKVAFLYNKKNKLNESMKHNNHYIGNKRKKSYNRKKSMYIESLDEKLQIILQRLDKIEANRSRDWERDT</sequence>
<dbReference type="Proteomes" id="UP000789901">
    <property type="component" value="Unassembled WGS sequence"/>
</dbReference>
<name>A0ABN7VB33_GIGMA</name>
<gene>
    <name evidence="1" type="ORF">GMARGA_LOCUS15932</name>
</gene>
<evidence type="ECO:0000313" key="1">
    <source>
        <dbReference type="EMBL" id="CAG8746473.1"/>
    </source>
</evidence>
<protein>
    <submittedName>
        <fullName evidence="1">11974_t:CDS:1</fullName>
    </submittedName>
</protein>
<proteinExistence type="predicted"/>
<feature type="non-terminal residue" evidence="1">
    <location>
        <position position="1"/>
    </location>
</feature>